<dbReference type="Gene3D" id="1.10.150.130">
    <property type="match status" value="1"/>
</dbReference>
<feature type="non-terminal residue" evidence="5">
    <location>
        <position position="1"/>
    </location>
</feature>
<dbReference type="PROSITE" id="PS51900">
    <property type="entry name" value="CB"/>
    <property type="match status" value="1"/>
</dbReference>
<keyword evidence="1" id="KW-0229">DNA integration</keyword>
<gene>
    <name evidence="5" type="ORF">HC175_20580</name>
</gene>
<name>A0ABX1D9Z9_9FLAO</name>
<evidence type="ECO:0000313" key="6">
    <source>
        <dbReference type="Proteomes" id="UP000703674"/>
    </source>
</evidence>
<reference evidence="5 6" key="1">
    <citation type="submission" date="2020-03" db="EMBL/GenBank/DDBJ databases">
        <title>Salinimicrobium sp. nov, isolated from SCS.</title>
        <authorList>
            <person name="Cao W.R."/>
        </authorList>
    </citation>
    <scope>NUCLEOTIDE SEQUENCE [LARGE SCALE GENOMIC DNA]</scope>
    <source>
        <strain evidence="6">J15B91</strain>
    </source>
</reference>
<comment type="caution">
    <text evidence="5">The sequence shown here is derived from an EMBL/GenBank/DDBJ whole genome shotgun (WGS) entry which is preliminary data.</text>
</comment>
<dbReference type="InterPro" id="IPR044068">
    <property type="entry name" value="CB"/>
</dbReference>
<feature type="domain" description="Core-binding (CB)" evidence="4">
    <location>
        <begin position="1"/>
        <end position="78"/>
    </location>
</feature>
<proteinExistence type="predicted"/>
<feature type="non-terminal residue" evidence="5">
    <location>
        <position position="123"/>
    </location>
</feature>
<dbReference type="EMBL" id="JAAVJR010001023">
    <property type="protein sequence ID" value="NJW55316.1"/>
    <property type="molecule type" value="Genomic_DNA"/>
</dbReference>
<organism evidence="5 6">
    <name type="scientific">Salinimicrobium oceani</name>
    <dbReference type="NCBI Taxonomy" id="2722702"/>
    <lineage>
        <taxon>Bacteria</taxon>
        <taxon>Pseudomonadati</taxon>
        <taxon>Bacteroidota</taxon>
        <taxon>Flavobacteriia</taxon>
        <taxon>Flavobacteriales</taxon>
        <taxon>Flavobacteriaceae</taxon>
        <taxon>Salinimicrobium</taxon>
    </lineage>
</organism>
<dbReference type="Pfam" id="PF13495">
    <property type="entry name" value="Phage_int_SAM_4"/>
    <property type="match status" value="1"/>
</dbReference>
<evidence type="ECO:0000259" key="4">
    <source>
        <dbReference type="PROSITE" id="PS51900"/>
    </source>
</evidence>
<dbReference type="SUPFAM" id="SSF56349">
    <property type="entry name" value="DNA breaking-rejoining enzymes"/>
    <property type="match status" value="1"/>
</dbReference>
<evidence type="ECO:0000256" key="1">
    <source>
        <dbReference type="ARBA" id="ARBA00022908"/>
    </source>
</evidence>
<dbReference type="InterPro" id="IPR004107">
    <property type="entry name" value="Integrase_SAM-like_N"/>
</dbReference>
<dbReference type="RefSeq" id="WP_168139883.1">
    <property type="nucleotide sequence ID" value="NZ_JAAVJR010001023.1"/>
</dbReference>
<keyword evidence="2 3" id="KW-0238">DNA-binding</keyword>
<dbReference type="InterPro" id="IPR010998">
    <property type="entry name" value="Integrase_recombinase_N"/>
</dbReference>
<dbReference type="InterPro" id="IPR011010">
    <property type="entry name" value="DNA_brk_join_enz"/>
</dbReference>
<protein>
    <submittedName>
        <fullName evidence="5">Site-specific integrase</fullName>
    </submittedName>
</protein>
<evidence type="ECO:0000256" key="3">
    <source>
        <dbReference type="PROSITE-ProRule" id="PRU01248"/>
    </source>
</evidence>
<evidence type="ECO:0000313" key="5">
    <source>
        <dbReference type="EMBL" id="NJW55316.1"/>
    </source>
</evidence>
<evidence type="ECO:0000256" key="2">
    <source>
        <dbReference type="ARBA" id="ARBA00023125"/>
    </source>
</evidence>
<keyword evidence="6" id="KW-1185">Reference proteome</keyword>
<sequence>LHEYVAYLRGQRLSESSVRTYYNFVLKLVDFIGEKPFAELTSRDVELFVEQRIAAENYAISTHRQCISAVKHFFELYKCADIETKDIFRPQKSRFLPTVLSKEEVIKLLQVTRNLKHRAILAM</sequence>
<dbReference type="Proteomes" id="UP000703674">
    <property type="component" value="Unassembled WGS sequence"/>
</dbReference>
<accession>A0ABX1D9Z9</accession>